<evidence type="ECO:0000256" key="3">
    <source>
        <dbReference type="ARBA" id="ARBA00022603"/>
    </source>
</evidence>
<dbReference type="PROSITE" id="PS51686">
    <property type="entry name" value="SAM_MT_RSMB_NOP"/>
    <property type="match status" value="1"/>
</dbReference>
<comment type="catalytic activity">
    <reaction evidence="10">
        <text>a cytidine in rRNA + S-adenosyl-L-methionine = a 5-methylcytidine in rRNA + S-adenosyl-L-homocysteine + H(+)</text>
        <dbReference type="Rhea" id="RHEA:61484"/>
        <dbReference type="Rhea" id="RHEA-COMP:15836"/>
        <dbReference type="Rhea" id="RHEA-COMP:15837"/>
        <dbReference type="ChEBI" id="CHEBI:15378"/>
        <dbReference type="ChEBI" id="CHEBI:57856"/>
        <dbReference type="ChEBI" id="CHEBI:59789"/>
        <dbReference type="ChEBI" id="CHEBI:74483"/>
        <dbReference type="ChEBI" id="CHEBI:82748"/>
    </reaction>
</comment>
<dbReference type="InterPro" id="IPR049560">
    <property type="entry name" value="MeTrfase_RsmB-F_NOP2_cat"/>
</dbReference>
<protein>
    <recommendedName>
        <fullName evidence="9">NOL1/NOP2/Sun domain family member 4</fullName>
    </recommendedName>
</protein>
<evidence type="ECO:0000256" key="10">
    <source>
        <dbReference type="ARBA" id="ARBA00049302"/>
    </source>
</evidence>
<keyword evidence="8" id="KW-0496">Mitochondrion</keyword>
<dbReference type="GO" id="GO:0005762">
    <property type="term" value="C:mitochondrial large ribosomal subunit"/>
    <property type="evidence" value="ECO:0000318"/>
    <property type="project" value="GO_Central"/>
</dbReference>
<evidence type="ECO:0000256" key="11">
    <source>
        <dbReference type="PROSITE-ProRule" id="PRU01023"/>
    </source>
</evidence>
<dbReference type="EMBL" id="GL377639">
    <property type="protein sequence ID" value="EFJ12336.1"/>
    <property type="molecule type" value="Genomic_DNA"/>
</dbReference>
<dbReference type="KEGG" id="smo:SELMODRAFT_425439"/>
<comment type="caution">
    <text evidence="11">Lacks conserved residue(s) required for the propagation of feature annotation.</text>
</comment>
<dbReference type="AlphaFoldDB" id="D8ST38"/>
<feature type="binding site" evidence="11">
    <location>
        <position position="152"/>
    </location>
    <ligand>
        <name>S-adenosyl-L-methionine</name>
        <dbReference type="ChEBI" id="CHEBI:59789"/>
    </ligand>
</feature>
<dbReference type="GO" id="GO:0008168">
    <property type="term" value="F:methyltransferase activity"/>
    <property type="evidence" value="ECO:0000318"/>
    <property type="project" value="GO_Central"/>
</dbReference>
<proteinExistence type="inferred from homology"/>
<organism evidence="14">
    <name type="scientific">Selaginella moellendorffii</name>
    <name type="common">Spikemoss</name>
    <dbReference type="NCBI Taxonomy" id="88036"/>
    <lineage>
        <taxon>Eukaryota</taxon>
        <taxon>Viridiplantae</taxon>
        <taxon>Streptophyta</taxon>
        <taxon>Embryophyta</taxon>
        <taxon>Tracheophyta</taxon>
        <taxon>Lycopodiopsida</taxon>
        <taxon>Selaginellales</taxon>
        <taxon>Selaginellaceae</taxon>
        <taxon>Selaginella</taxon>
    </lineage>
</organism>
<evidence type="ECO:0000256" key="5">
    <source>
        <dbReference type="ARBA" id="ARBA00022691"/>
    </source>
</evidence>
<evidence type="ECO:0000313" key="14">
    <source>
        <dbReference type="Proteomes" id="UP000001514"/>
    </source>
</evidence>
<evidence type="ECO:0000256" key="1">
    <source>
        <dbReference type="ARBA" id="ARBA00004173"/>
    </source>
</evidence>
<dbReference type="InterPro" id="IPR023267">
    <property type="entry name" value="RCMT"/>
</dbReference>
<evidence type="ECO:0000256" key="6">
    <source>
        <dbReference type="ARBA" id="ARBA00022884"/>
    </source>
</evidence>
<sequence>MEVDVDDESVEMPDLDAQELDFHARMRRSNPLLAYESNELFPHPERDTQNVFDYYLMDAASVLVTEALDLEMGDKVLDLCAAPGGKTLGILQQLDLLQASLVANEPSPTRSKRLSKVISEYVPENLRTSIRVTRRNGIKWTEYDLYDKVLVDSPCSSERHLLHDPKELGTWTPRRTENCAKRQLALLFAALRAAKLYGRIVYSTCSLSQLENDSVISNVGALRPLQWPVGEKTEHGRIVLPDVSQGWGPIYIAVLKKLSHSFKTRT</sequence>
<feature type="domain" description="SAM-dependent MTase RsmB/NOP-type" evidence="12">
    <location>
        <begin position="1"/>
        <end position="258"/>
    </location>
</feature>
<dbReference type="CDD" id="cd02440">
    <property type="entry name" value="AdoMet_MTases"/>
    <property type="match status" value="1"/>
</dbReference>
<evidence type="ECO:0000256" key="2">
    <source>
        <dbReference type="ARBA" id="ARBA00022552"/>
    </source>
</evidence>
<dbReference type="STRING" id="88036.D8ST38"/>
<feature type="active site" description="Nucleophile" evidence="11">
    <location>
        <position position="205"/>
    </location>
</feature>
<accession>D8ST38</accession>
<dbReference type="SUPFAM" id="SSF53335">
    <property type="entry name" value="S-adenosyl-L-methionine-dependent methyltransferases"/>
    <property type="match status" value="1"/>
</dbReference>
<comment type="subcellular location">
    <subcellularLocation>
        <location evidence="1">Mitochondrion</location>
    </subcellularLocation>
</comment>
<gene>
    <name evidence="13" type="ORF">SELMODRAFT_425439</name>
</gene>
<dbReference type="GO" id="GO:0003723">
    <property type="term" value="F:RNA binding"/>
    <property type="evidence" value="ECO:0007669"/>
    <property type="project" value="UniProtKB-UniRule"/>
</dbReference>
<keyword evidence="2" id="KW-0698">rRNA processing</keyword>
<keyword evidence="7" id="KW-0809">Transit peptide</keyword>
<dbReference type="eggNOG" id="KOG2198">
    <property type="taxonomic scope" value="Eukaryota"/>
</dbReference>
<evidence type="ECO:0000256" key="9">
    <source>
        <dbReference type="ARBA" id="ARBA00042050"/>
    </source>
</evidence>
<dbReference type="GO" id="GO:0031167">
    <property type="term" value="P:rRNA methylation"/>
    <property type="evidence" value="ECO:0000318"/>
    <property type="project" value="GO_Central"/>
</dbReference>
<dbReference type="HOGENOM" id="CLU_041061_0_0_1"/>
<dbReference type="Gene3D" id="3.40.50.150">
    <property type="entry name" value="Vaccinia Virus protein VP39"/>
    <property type="match status" value="1"/>
</dbReference>
<dbReference type="GO" id="GO:0008173">
    <property type="term" value="F:RNA methyltransferase activity"/>
    <property type="evidence" value="ECO:0007669"/>
    <property type="project" value="InterPro"/>
</dbReference>
<dbReference type="InterPro" id="IPR029063">
    <property type="entry name" value="SAM-dependent_MTases_sf"/>
</dbReference>
<feature type="binding site" evidence="11">
    <location>
        <position position="105"/>
    </location>
    <ligand>
        <name>S-adenosyl-L-methionine</name>
        <dbReference type="ChEBI" id="CHEBI:59789"/>
    </ligand>
</feature>
<name>D8ST38_SELML</name>
<dbReference type="Pfam" id="PF01189">
    <property type="entry name" value="Methyltr_RsmB-F"/>
    <property type="match status" value="1"/>
</dbReference>
<evidence type="ECO:0000256" key="4">
    <source>
        <dbReference type="ARBA" id="ARBA00022679"/>
    </source>
</evidence>
<keyword evidence="4 11" id="KW-0808">Transferase</keyword>
<dbReference type="PRINTS" id="PR02008">
    <property type="entry name" value="RCMTFAMILY"/>
</dbReference>
<keyword evidence="14" id="KW-1185">Reference proteome</keyword>
<dbReference type="PANTHER" id="PTHR22808">
    <property type="entry name" value="NCL1 YEAST -RELATED NOL1/NOP2/FMU SUN DOMAIN-CONTAINING"/>
    <property type="match status" value="1"/>
</dbReference>
<keyword evidence="6 11" id="KW-0694">RNA-binding</keyword>
<evidence type="ECO:0000256" key="7">
    <source>
        <dbReference type="ARBA" id="ARBA00022946"/>
    </source>
</evidence>
<evidence type="ECO:0000259" key="12">
    <source>
        <dbReference type="PROSITE" id="PS51686"/>
    </source>
</evidence>
<dbReference type="Proteomes" id="UP000001514">
    <property type="component" value="Unassembled WGS sequence"/>
</dbReference>
<dbReference type="InParanoid" id="D8ST38"/>
<keyword evidence="5 11" id="KW-0949">S-adenosyl-L-methionine</keyword>
<dbReference type="InterPro" id="IPR001678">
    <property type="entry name" value="MeTrfase_RsmB-F_NOP2_dom"/>
</dbReference>
<reference evidence="13 14" key="1">
    <citation type="journal article" date="2011" name="Science">
        <title>The Selaginella genome identifies genetic changes associated with the evolution of vascular plants.</title>
        <authorList>
            <person name="Banks J.A."/>
            <person name="Nishiyama T."/>
            <person name="Hasebe M."/>
            <person name="Bowman J.L."/>
            <person name="Gribskov M."/>
            <person name="dePamphilis C."/>
            <person name="Albert V.A."/>
            <person name="Aono N."/>
            <person name="Aoyama T."/>
            <person name="Ambrose B.A."/>
            <person name="Ashton N.W."/>
            <person name="Axtell M.J."/>
            <person name="Barker E."/>
            <person name="Barker M.S."/>
            <person name="Bennetzen J.L."/>
            <person name="Bonawitz N.D."/>
            <person name="Chapple C."/>
            <person name="Cheng C."/>
            <person name="Correa L.G."/>
            <person name="Dacre M."/>
            <person name="DeBarry J."/>
            <person name="Dreyer I."/>
            <person name="Elias M."/>
            <person name="Engstrom E.M."/>
            <person name="Estelle M."/>
            <person name="Feng L."/>
            <person name="Finet C."/>
            <person name="Floyd S.K."/>
            <person name="Frommer W.B."/>
            <person name="Fujita T."/>
            <person name="Gramzow L."/>
            <person name="Gutensohn M."/>
            <person name="Harholt J."/>
            <person name="Hattori M."/>
            <person name="Heyl A."/>
            <person name="Hirai T."/>
            <person name="Hiwatashi Y."/>
            <person name="Ishikawa M."/>
            <person name="Iwata M."/>
            <person name="Karol K.G."/>
            <person name="Koehler B."/>
            <person name="Kolukisaoglu U."/>
            <person name="Kubo M."/>
            <person name="Kurata T."/>
            <person name="Lalonde S."/>
            <person name="Li K."/>
            <person name="Li Y."/>
            <person name="Litt A."/>
            <person name="Lyons E."/>
            <person name="Manning G."/>
            <person name="Maruyama T."/>
            <person name="Michael T.P."/>
            <person name="Mikami K."/>
            <person name="Miyazaki S."/>
            <person name="Morinaga S."/>
            <person name="Murata T."/>
            <person name="Mueller-Roeber B."/>
            <person name="Nelson D.R."/>
            <person name="Obara M."/>
            <person name="Oguri Y."/>
            <person name="Olmstead R.G."/>
            <person name="Onodera N."/>
            <person name="Petersen B.L."/>
            <person name="Pils B."/>
            <person name="Prigge M."/>
            <person name="Rensing S.A."/>
            <person name="Riano-Pachon D.M."/>
            <person name="Roberts A.W."/>
            <person name="Sato Y."/>
            <person name="Scheller H.V."/>
            <person name="Schulz B."/>
            <person name="Schulz C."/>
            <person name="Shakirov E.V."/>
            <person name="Shibagaki N."/>
            <person name="Shinohara N."/>
            <person name="Shippen D.E."/>
            <person name="Soerensen I."/>
            <person name="Sotooka R."/>
            <person name="Sugimoto N."/>
            <person name="Sugita M."/>
            <person name="Sumikawa N."/>
            <person name="Tanurdzic M."/>
            <person name="Theissen G."/>
            <person name="Ulvskov P."/>
            <person name="Wakazuki S."/>
            <person name="Weng J.K."/>
            <person name="Willats W.W."/>
            <person name="Wipf D."/>
            <person name="Wolf P.G."/>
            <person name="Yang L."/>
            <person name="Zimmer A.D."/>
            <person name="Zhu Q."/>
            <person name="Mitros T."/>
            <person name="Hellsten U."/>
            <person name="Loque D."/>
            <person name="Otillar R."/>
            <person name="Salamov A."/>
            <person name="Schmutz J."/>
            <person name="Shapiro H."/>
            <person name="Lindquist E."/>
            <person name="Lucas S."/>
            <person name="Rokhsar D."/>
            <person name="Grigoriev I.V."/>
        </authorList>
    </citation>
    <scope>NUCLEOTIDE SEQUENCE [LARGE SCALE GENOMIC DNA]</scope>
</reference>
<dbReference type="PANTHER" id="PTHR22808:SF3">
    <property type="entry name" value="5-METHYLCYTOSINE RRNA METHYLTRANSFERASE NSUN4"/>
    <property type="match status" value="1"/>
</dbReference>
<comment type="similarity">
    <text evidence="11">Belongs to the class I-like SAM-binding methyltransferase superfamily. RsmB/NOP family.</text>
</comment>
<dbReference type="Gramene" id="EFJ12336">
    <property type="protein sequence ID" value="EFJ12336"/>
    <property type="gene ID" value="SELMODRAFT_425439"/>
</dbReference>
<feature type="binding site" evidence="11">
    <location>
        <begin position="80"/>
        <end position="86"/>
    </location>
    <ligand>
        <name>S-adenosyl-L-methionine</name>
        <dbReference type="ChEBI" id="CHEBI:59789"/>
    </ligand>
</feature>
<keyword evidence="3 11" id="KW-0489">Methyltransferase</keyword>
<evidence type="ECO:0000313" key="13">
    <source>
        <dbReference type="EMBL" id="EFJ12336.1"/>
    </source>
</evidence>
<evidence type="ECO:0000256" key="8">
    <source>
        <dbReference type="ARBA" id="ARBA00023128"/>
    </source>
</evidence>